<evidence type="ECO:0000313" key="3">
    <source>
        <dbReference type="Proteomes" id="UP001235712"/>
    </source>
</evidence>
<reference evidence="2 3" key="1">
    <citation type="submission" date="2023-07" db="EMBL/GenBank/DDBJ databases">
        <title>Sequencing the genomes of 1000 actinobacteria strains.</title>
        <authorList>
            <person name="Klenk H.-P."/>
        </authorList>
    </citation>
    <scope>NUCLEOTIDE SEQUENCE [LARGE SCALE GENOMIC DNA]</scope>
    <source>
        <strain evidence="2 3">DSM 44388</strain>
    </source>
</reference>
<dbReference type="Proteomes" id="UP001235712">
    <property type="component" value="Unassembled WGS sequence"/>
</dbReference>
<evidence type="ECO:0000313" key="2">
    <source>
        <dbReference type="EMBL" id="MDP9827095.1"/>
    </source>
</evidence>
<dbReference type="RefSeq" id="WP_307242762.1">
    <property type="nucleotide sequence ID" value="NZ_JAUSQZ010000001.1"/>
</dbReference>
<sequence>MHLALIKYTAMRVAIFVVVLILLGLVAGRSITTVVLAAVISLALSYLLLQGPRAQLTEAITERTANRLDRRREGLDRSDDEIEDEADEASRSGETGPG</sequence>
<dbReference type="InterPro" id="IPR025323">
    <property type="entry name" value="DUF4229"/>
</dbReference>
<protein>
    <submittedName>
        <fullName evidence="2">MnhB-related membrane protein</fullName>
    </submittedName>
</protein>
<dbReference type="EMBL" id="JAUSQZ010000001">
    <property type="protein sequence ID" value="MDP9827095.1"/>
    <property type="molecule type" value="Genomic_DNA"/>
</dbReference>
<accession>A0ABT9P329</accession>
<organism evidence="2 3">
    <name type="scientific">Kineosporia succinea</name>
    <dbReference type="NCBI Taxonomy" id="84632"/>
    <lineage>
        <taxon>Bacteria</taxon>
        <taxon>Bacillati</taxon>
        <taxon>Actinomycetota</taxon>
        <taxon>Actinomycetes</taxon>
        <taxon>Kineosporiales</taxon>
        <taxon>Kineosporiaceae</taxon>
        <taxon>Kineosporia</taxon>
    </lineage>
</organism>
<dbReference type="Pfam" id="PF14012">
    <property type="entry name" value="DUF4229"/>
    <property type="match status" value="1"/>
</dbReference>
<name>A0ABT9P329_9ACTN</name>
<feature type="compositionally biased region" description="Acidic residues" evidence="1">
    <location>
        <begin position="78"/>
        <end position="87"/>
    </location>
</feature>
<keyword evidence="3" id="KW-1185">Reference proteome</keyword>
<comment type="caution">
    <text evidence="2">The sequence shown here is derived from an EMBL/GenBank/DDBJ whole genome shotgun (WGS) entry which is preliminary data.</text>
</comment>
<evidence type="ECO:0000256" key="1">
    <source>
        <dbReference type="SAM" id="MobiDB-lite"/>
    </source>
</evidence>
<proteinExistence type="predicted"/>
<feature type="compositionally biased region" description="Basic and acidic residues" evidence="1">
    <location>
        <begin position="67"/>
        <end position="77"/>
    </location>
</feature>
<feature type="region of interest" description="Disordered" evidence="1">
    <location>
        <begin position="67"/>
        <end position="98"/>
    </location>
</feature>
<gene>
    <name evidence="2" type="ORF">J2S57_002844</name>
</gene>